<evidence type="ECO:0000256" key="3">
    <source>
        <dbReference type="ARBA" id="ARBA00022989"/>
    </source>
</evidence>
<evidence type="ECO:0000256" key="2">
    <source>
        <dbReference type="ARBA" id="ARBA00022692"/>
    </source>
</evidence>
<evidence type="ECO:0000313" key="7">
    <source>
        <dbReference type="Proteomes" id="UP001432322"/>
    </source>
</evidence>
<gene>
    <name evidence="6" type="ORF">PFISCL1PPCAC_22900</name>
</gene>
<dbReference type="AlphaFoldDB" id="A0AAV5WMV9"/>
<evidence type="ECO:0008006" key="8">
    <source>
        <dbReference type="Google" id="ProtNLM"/>
    </source>
</evidence>
<dbReference type="Proteomes" id="UP001432322">
    <property type="component" value="Unassembled WGS sequence"/>
</dbReference>
<sequence>MYMMAFERKAASLNFRTYEASGGHWRLFWIHVLITVIGSLIGVVPFEWSRIYPVSTMAPAGGEIYYQAIAAILAIMEFHTIFIFMRLLRINKIQQTEDNFTLTERYQVNENVRMVELMLPVVW</sequence>
<evidence type="ECO:0000256" key="5">
    <source>
        <dbReference type="SAM" id="Phobius"/>
    </source>
</evidence>
<keyword evidence="4 5" id="KW-0472">Membrane</keyword>
<evidence type="ECO:0000256" key="1">
    <source>
        <dbReference type="ARBA" id="ARBA00004141"/>
    </source>
</evidence>
<organism evidence="6 7">
    <name type="scientific">Pristionchus fissidentatus</name>
    <dbReference type="NCBI Taxonomy" id="1538716"/>
    <lineage>
        <taxon>Eukaryota</taxon>
        <taxon>Metazoa</taxon>
        <taxon>Ecdysozoa</taxon>
        <taxon>Nematoda</taxon>
        <taxon>Chromadorea</taxon>
        <taxon>Rhabditida</taxon>
        <taxon>Rhabditina</taxon>
        <taxon>Diplogasteromorpha</taxon>
        <taxon>Diplogasteroidea</taxon>
        <taxon>Neodiplogasteridae</taxon>
        <taxon>Pristionchus</taxon>
    </lineage>
</organism>
<dbReference type="InterPro" id="IPR053286">
    <property type="entry name" value="Nematode_rcpt-like_srab"/>
</dbReference>
<reference evidence="6" key="1">
    <citation type="submission" date="2023-10" db="EMBL/GenBank/DDBJ databases">
        <title>Genome assembly of Pristionchus species.</title>
        <authorList>
            <person name="Yoshida K."/>
            <person name="Sommer R.J."/>
        </authorList>
    </citation>
    <scope>NUCLEOTIDE SEQUENCE</scope>
    <source>
        <strain evidence="6">RS5133</strain>
    </source>
</reference>
<protein>
    <recommendedName>
        <fullName evidence="8">G protein-coupled receptor</fullName>
    </recommendedName>
</protein>
<comment type="subcellular location">
    <subcellularLocation>
        <location evidence="1">Membrane</location>
        <topology evidence="1">Multi-pass membrane protein</topology>
    </subcellularLocation>
</comment>
<evidence type="ECO:0000256" key="4">
    <source>
        <dbReference type="ARBA" id="ARBA00023136"/>
    </source>
</evidence>
<dbReference type="PANTHER" id="PTHR46561">
    <property type="entry name" value="SERPENTINE RECEPTOR, CLASS AB (CLASS A-LIKE)-RELATED"/>
    <property type="match status" value="1"/>
</dbReference>
<evidence type="ECO:0000313" key="6">
    <source>
        <dbReference type="EMBL" id="GMT31603.1"/>
    </source>
</evidence>
<dbReference type="GO" id="GO:0016020">
    <property type="term" value="C:membrane"/>
    <property type="evidence" value="ECO:0007669"/>
    <property type="project" value="UniProtKB-SubCell"/>
</dbReference>
<dbReference type="Pfam" id="PF10292">
    <property type="entry name" value="7TM_GPCR_Srab"/>
    <property type="match status" value="1"/>
</dbReference>
<dbReference type="EMBL" id="BTSY01000006">
    <property type="protein sequence ID" value="GMT31603.1"/>
    <property type="molecule type" value="Genomic_DNA"/>
</dbReference>
<feature type="transmembrane region" description="Helical" evidence="5">
    <location>
        <begin position="25"/>
        <end position="44"/>
    </location>
</feature>
<keyword evidence="7" id="KW-1185">Reference proteome</keyword>
<keyword evidence="3 5" id="KW-1133">Transmembrane helix</keyword>
<keyword evidence="2 5" id="KW-0812">Transmembrane</keyword>
<name>A0AAV5WMV9_9BILA</name>
<dbReference type="PANTHER" id="PTHR46561:SF11">
    <property type="entry name" value="SERPENTINE RECEPTOR CLASS ALPHA_BETA-14"/>
    <property type="match status" value="1"/>
</dbReference>
<comment type="caution">
    <text evidence="6">The sequence shown here is derived from an EMBL/GenBank/DDBJ whole genome shotgun (WGS) entry which is preliminary data.</text>
</comment>
<feature type="transmembrane region" description="Helical" evidence="5">
    <location>
        <begin position="64"/>
        <end position="85"/>
    </location>
</feature>
<accession>A0AAV5WMV9</accession>
<proteinExistence type="predicted"/>
<dbReference type="InterPro" id="IPR019408">
    <property type="entry name" value="7TM_GPCR_serpentine_rcpt_Srab"/>
</dbReference>